<dbReference type="AlphaFoldDB" id="A0A0N1HZ42"/>
<organism evidence="2 3">
    <name type="scientific">Leptomonas seymouri</name>
    <dbReference type="NCBI Taxonomy" id="5684"/>
    <lineage>
        <taxon>Eukaryota</taxon>
        <taxon>Discoba</taxon>
        <taxon>Euglenozoa</taxon>
        <taxon>Kinetoplastea</taxon>
        <taxon>Metakinetoplastina</taxon>
        <taxon>Trypanosomatida</taxon>
        <taxon>Trypanosomatidae</taxon>
        <taxon>Leishmaniinae</taxon>
        <taxon>Leptomonas</taxon>
    </lineage>
</organism>
<comment type="caution">
    <text evidence="2">The sequence shown here is derived from an EMBL/GenBank/DDBJ whole genome shotgun (WGS) entry which is preliminary data.</text>
</comment>
<dbReference type="OrthoDB" id="262706at2759"/>
<dbReference type="Proteomes" id="UP000038009">
    <property type="component" value="Unassembled WGS sequence"/>
</dbReference>
<evidence type="ECO:0000256" key="1">
    <source>
        <dbReference type="SAM" id="MobiDB-lite"/>
    </source>
</evidence>
<sequence>MTDLVTAKMDAAQHEALHFHCEELHLDAPSAHQPLFTIEAIRPLACDAVTVSTSNAVTMHRAEVLAAQQRTPLGTRELGAVQIRTRTGSNPNSKSNAAGSTTYTVPLYQARVAYRRPNLYKERCSLCIVGDATRDSFSKRSPYYGNDSQQRSGGRGHTVFEAKADVARVSFVDLASLTPVSRVMLRCPRTGELLSPTPLFCRYRSSSAAPSSSDLSGPQGDEVEASRAASHSKLSASTHAQHHRRRVVMLPLSAVGETYELVSVIMKRARADDT</sequence>
<accession>A0A0N1HZ42</accession>
<feature type="region of interest" description="Disordered" evidence="1">
    <location>
        <begin position="207"/>
        <end position="242"/>
    </location>
</feature>
<gene>
    <name evidence="2" type="ORF">ABL78_7737</name>
</gene>
<dbReference type="VEuPathDB" id="TriTrypDB:Lsey_0410_0030"/>
<proteinExistence type="predicted"/>
<evidence type="ECO:0000313" key="2">
    <source>
        <dbReference type="EMBL" id="KPI83234.1"/>
    </source>
</evidence>
<keyword evidence="3" id="KW-1185">Reference proteome</keyword>
<evidence type="ECO:0000313" key="3">
    <source>
        <dbReference type="Proteomes" id="UP000038009"/>
    </source>
</evidence>
<reference evidence="2 3" key="1">
    <citation type="journal article" date="2015" name="PLoS Pathog.">
        <title>Leptomonas seymouri: Adaptations to the Dixenous Life Cycle Analyzed by Genome Sequencing, Transcriptome Profiling and Co-infection with Leishmania donovani.</title>
        <authorList>
            <person name="Kraeva N."/>
            <person name="Butenko A."/>
            <person name="Hlavacova J."/>
            <person name="Kostygov A."/>
            <person name="Myskova J."/>
            <person name="Grybchuk D."/>
            <person name="Lestinova T."/>
            <person name="Votypka J."/>
            <person name="Volf P."/>
            <person name="Opperdoes F."/>
            <person name="Flegontov P."/>
            <person name="Lukes J."/>
            <person name="Yurchenko V."/>
        </authorList>
    </citation>
    <scope>NUCLEOTIDE SEQUENCE [LARGE SCALE GENOMIC DNA]</scope>
    <source>
        <strain evidence="2 3">ATCC 30220</strain>
    </source>
</reference>
<dbReference type="EMBL" id="LJSK01000410">
    <property type="protein sequence ID" value="KPI83234.1"/>
    <property type="molecule type" value="Genomic_DNA"/>
</dbReference>
<name>A0A0N1HZ42_LEPSE</name>
<dbReference type="OMA" id="CIVEGPQ"/>
<protein>
    <submittedName>
        <fullName evidence="2">Uncharacterized protein</fullName>
    </submittedName>
</protein>